<dbReference type="Pfam" id="PF00251">
    <property type="entry name" value="Glyco_hydro_32N"/>
    <property type="match status" value="1"/>
</dbReference>
<dbReference type="InterPro" id="IPR013320">
    <property type="entry name" value="ConA-like_dom_sf"/>
</dbReference>
<dbReference type="OrthoDB" id="3333873at2"/>
<dbReference type="SUPFAM" id="SSF49899">
    <property type="entry name" value="Concanavalin A-like lectins/glucanases"/>
    <property type="match status" value="1"/>
</dbReference>
<dbReference type="PANTHER" id="PTHR43101">
    <property type="entry name" value="BETA-FRUCTOSIDASE"/>
    <property type="match status" value="1"/>
</dbReference>
<dbReference type="EC" id="3.2.1.26" evidence="2"/>
<evidence type="ECO:0000259" key="7">
    <source>
        <dbReference type="Pfam" id="PF08244"/>
    </source>
</evidence>
<dbReference type="Pfam" id="PF08244">
    <property type="entry name" value="Glyco_hydro_32C"/>
    <property type="match status" value="1"/>
</dbReference>
<feature type="domain" description="Glycosyl hydrolase family 32 C-terminal" evidence="7">
    <location>
        <begin position="802"/>
        <end position="924"/>
    </location>
</feature>
<dbReference type="Gene3D" id="2.115.10.20">
    <property type="entry name" value="Glycosyl hydrolase domain, family 43"/>
    <property type="match status" value="1"/>
</dbReference>
<keyword evidence="3 8" id="KW-0378">Hydrolase</keyword>
<dbReference type="SMART" id="SM00640">
    <property type="entry name" value="Glyco_32"/>
    <property type="match status" value="1"/>
</dbReference>
<evidence type="ECO:0000313" key="8">
    <source>
        <dbReference type="EMBL" id="RED57029.1"/>
    </source>
</evidence>
<dbReference type="AlphaFoldDB" id="A0A3D9I664"/>
<dbReference type="Proteomes" id="UP000256977">
    <property type="component" value="Unassembled WGS sequence"/>
</dbReference>
<accession>A0A3D9I664</accession>
<keyword evidence="4" id="KW-0326">Glycosidase</keyword>
<dbReference type="GO" id="GO:0004564">
    <property type="term" value="F:beta-fructofuranosidase activity"/>
    <property type="evidence" value="ECO:0007669"/>
    <property type="project" value="UniProtKB-EC"/>
</dbReference>
<dbReference type="InterPro" id="IPR013148">
    <property type="entry name" value="Glyco_hydro_32_N"/>
</dbReference>
<dbReference type="RefSeq" id="WP_116064753.1">
    <property type="nucleotide sequence ID" value="NZ_QRDZ01000037.1"/>
</dbReference>
<evidence type="ECO:0000256" key="4">
    <source>
        <dbReference type="ARBA" id="ARBA00023295"/>
    </source>
</evidence>
<evidence type="ECO:0000259" key="6">
    <source>
        <dbReference type="Pfam" id="PF00251"/>
    </source>
</evidence>
<organism evidence="8 9">
    <name type="scientific">Cohnella phaseoli</name>
    <dbReference type="NCBI Taxonomy" id="456490"/>
    <lineage>
        <taxon>Bacteria</taxon>
        <taxon>Bacillati</taxon>
        <taxon>Bacillota</taxon>
        <taxon>Bacilli</taxon>
        <taxon>Bacillales</taxon>
        <taxon>Paenibacillaceae</taxon>
        <taxon>Cohnella</taxon>
    </lineage>
</organism>
<dbReference type="InterPro" id="IPR013189">
    <property type="entry name" value="Glyco_hydro_32_C"/>
</dbReference>
<dbReference type="InterPro" id="IPR051214">
    <property type="entry name" value="GH32_Enzymes"/>
</dbReference>
<comment type="similarity">
    <text evidence="1">Belongs to the glycosyl hydrolase 32 family.</text>
</comment>
<feature type="chain" id="PRO_5038349142" description="beta-fructofuranosidase" evidence="5">
    <location>
        <begin position="25"/>
        <end position="927"/>
    </location>
</feature>
<dbReference type="GO" id="GO:0005975">
    <property type="term" value="P:carbohydrate metabolic process"/>
    <property type="evidence" value="ECO:0007669"/>
    <property type="project" value="InterPro"/>
</dbReference>
<feature type="domain" description="Glycosyl hydrolase family 32 N-terminal" evidence="6">
    <location>
        <begin position="549"/>
        <end position="738"/>
    </location>
</feature>
<keyword evidence="5" id="KW-0732">Signal</keyword>
<comment type="caution">
    <text evidence="8">The sequence shown here is derived from an EMBL/GenBank/DDBJ whole genome shotgun (WGS) entry which is preliminary data.</text>
</comment>
<gene>
    <name evidence="8" type="ORF">DFP98_13721</name>
</gene>
<reference evidence="8 9" key="1">
    <citation type="submission" date="2018-07" db="EMBL/GenBank/DDBJ databases">
        <title>Genomic Encyclopedia of Type Strains, Phase III (KMG-III): the genomes of soil and plant-associated and newly described type strains.</title>
        <authorList>
            <person name="Whitman W."/>
        </authorList>
    </citation>
    <scope>NUCLEOTIDE SEQUENCE [LARGE SCALE GENOMIC DNA]</scope>
    <source>
        <strain evidence="8 9">CECT 7287</strain>
    </source>
</reference>
<evidence type="ECO:0000256" key="1">
    <source>
        <dbReference type="ARBA" id="ARBA00009902"/>
    </source>
</evidence>
<evidence type="ECO:0000256" key="3">
    <source>
        <dbReference type="ARBA" id="ARBA00022801"/>
    </source>
</evidence>
<evidence type="ECO:0000313" key="9">
    <source>
        <dbReference type="Proteomes" id="UP000256977"/>
    </source>
</evidence>
<dbReference type="SUPFAM" id="SSF75005">
    <property type="entry name" value="Arabinanase/levansucrase/invertase"/>
    <property type="match status" value="1"/>
</dbReference>
<evidence type="ECO:0000256" key="5">
    <source>
        <dbReference type="SAM" id="SignalP"/>
    </source>
</evidence>
<evidence type="ECO:0000256" key="2">
    <source>
        <dbReference type="ARBA" id="ARBA00012758"/>
    </source>
</evidence>
<dbReference type="Gene3D" id="2.60.120.560">
    <property type="entry name" value="Exo-inulinase, domain 1"/>
    <property type="match status" value="1"/>
</dbReference>
<keyword evidence="9" id="KW-1185">Reference proteome</keyword>
<dbReference type="InterPro" id="IPR001362">
    <property type="entry name" value="Glyco_hydro_32"/>
</dbReference>
<protein>
    <recommendedName>
        <fullName evidence="2">beta-fructofuranosidase</fullName>
        <ecNumber evidence="2">3.2.1.26</ecNumber>
    </recommendedName>
</protein>
<feature type="signal peptide" evidence="5">
    <location>
        <begin position="1"/>
        <end position="24"/>
    </location>
</feature>
<dbReference type="InterPro" id="IPR023296">
    <property type="entry name" value="Glyco_hydro_beta-prop_sf"/>
</dbReference>
<proteinExistence type="inferred from homology"/>
<dbReference type="PANTHER" id="PTHR43101:SF1">
    <property type="entry name" value="BETA-FRUCTOSIDASE"/>
    <property type="match status" value="1"/>
</dbReference>
<name>A0A3D9I664_9BACL</name>
<dbReference type="EMBL" id="QRDZ01000037">
    <property type="protein sequence ID" value="RED57029.1"/>
    <property type="molecule type" value="Genomic_DNA"/>
</dbReference>
<sequence length="927" mass="99949">MFGYRKAIKLLLVAGLGFSLVPFAPERVSASGWTGQSFTASDAFRTTGVQGVDGWIYEDWNGSNYAPMAYEDASFRAWQGRSGYSLIGWNSPDTLHPGTATDTALTFEAPADGQVSVTGNVRKRDLNGGDGVQARILKNGTQIWPTSGWQSIAYNDDVGVNHSLSVQVTRGDRLRFVLNRNGNINNDSTYWDPNVAYSSSDAPDRPAVTGVADGGAYPSAAPSWTDPTGTTSYATLAKDGGAPAAFTSGSSITASGRYVLEIVAERTVSGNVFSSSSKIRFSIGTGLKSRFIASEGYSSSMQGSDHWFYRDWDGSAYAPMTYDSSSFHAWLGRSSYALIGWNGADTVHPGISTDTVRAFVSPMEGTVNIAGVIRKRDLSGGDGVQARILKNDTQIWPASGWQSISYKDSVGVNPGVLTYVKPGDEIRFVLNRKSTIDNDSTYWDPQIDYQSGGPGIKLHYKHPSHYIGDVHPYWENGTLYLYYLKPGTFEPALVTTTDYKSWQPVALTRSGSAPYQNYYALGVFKDGSVYRSYYGNGTEMKGSESLDLTEWSNASSSYDIANSMTPYTAGARDPYVFWDPDAGVYRMVSSAYRSNQDWGIGSGMDVSIGLTSSVGSSLTSWGTQTDLIRFPNSGVPVGSAQEPEVAQMFKLDNRWYLMASIARQTAHWVGGPTYWIGDLNTSIDADNWASKTAHSLEGEDLAAAQVFYDGAKWIMLGWIPQQATGNAWGGHIGFPRELYALPGGMLGVKLETTFSSAIRGGALYGGVSSPSAETGSWTFGSGTFSSSGAGFSIAKLPGDYNRFDADMTVSMSGSADRAGLLIDKGATSPYGFEISLDRANNLIRVRRDTTGTGNWTNFSQIPVAAGDLDGTNTLRLISEGDILEVFVNDKYALAARISKSLDSSDIRLFSSGGGATFGNVKVYELNE</sequence>